<dbReference type="EMBL" id="CP094534">
    <property type="protein sequence ID" value="UOE34793.1"/>
    <property type="molecule type" value="Genomic_DNA"/>
</dbReference>
<evidence type="ECO:0000313" key="2">
    <source>
        <dbReference type="Proteomes" id="UP000831390"/>
    </source>
</evidence>
<dbReference type="InterPro" id="IPR009078">
    <property type="entry name" value="Ferritin-like_SF"/>
</dbReference>
<dbReference type="SUPFAM" id="SSF47240">
    <property type="entry name" value="Ferritin-like"/>
    <property type="match status" value="1"/>
</dbReference>
<dbReference type="RefSeq" id="WP_243516103.1">
    <property type="nucleotide sequence ID" value="NZ_CP094534.1"/>
</dbReference>
<evidence type="ECO:0000313" key="1">
    <source>
        <dbReference type="EMBL" id="UOE34793.1"/>
    </source>
</evidence>
<sequence length="251" mass="26320">MSDHSHLPARREPLLGRRLFLQVSAASAASVALVAAGCGSSSTPTPASASTQIVLPEGNQGLLSYAYFLALAQATTYQKVVDAPPGDLSAAERSIFSDLRDHAVVHRETLRYLIDPTRANQLFPTDFAFNLASFTLTTRAGVLAAAQQLEDLVAAAYPVILPLFNSANVYKRTLLLKMSTVQARHAATVRDLLTPGGFASSAVVDGNGQLIVKTPTAVLTALAPFVAPYVLVITCPDTNPGTDAGLCTANG</sequence>
<proteinExistence type="predicted"/>
<dbReference type="Proteomes" id="UP000831390">
    <property type="component" value="Chromosome"/>
</dbReference>
<dbReference type="InterPro" id="IPR006311">
    <property type="entry name" value="TAT_signal"/>
</dbReference>
<dbReference type="Pfam" id="PF13668">
    <property type="entry name" value="Ferritin_2"/>
    <property type="match status" value="1"/>
</dbReference>
<dbReference type="PROSITE" id="PS51318">
    <property type="entry name" value="TAT"/>
    <property type="match status" value="1"/>
</dbReference>
<reference evidence="1 2" key="1">
    <citation type="submission" date="2022-03" db="EMBL/GenBank/DDBJ databases">
        <title>Hymenobactersp. isolated from the air.</title>
        <authorList>
            <person name="Won M."/>
            <person name="Kwon S.-W."/>
        </authorList>
    </citation>
    <scope>NUCLEOTIDE SEQUENCE [LARGE SCALE GENOMIC DNA]</scope>
    <source>
        <strain evidence="1 2">KACC 22596</strain>
    </source>
</reference>
<organism evidence="1 2">
    <name type="scientific">Hymenobacter monticola</name>
    <dbReference type="NCBI Taxonomy" id="1705399"/>
    <lineage>
        <taxon>Bacteria</taxon>
        <taxon>Pseudomonadati</taxon>
        <taxon>Bacteroidota</taxon>
        <taxon>Cytophagia</taxon>
        <taxon>Cytophagales</taxon>
        <taxon>Hymenobacteraceae</taxon>
        <taxon>Hymenobacter</taxon>
    </lineage>
</organism>
<gene>
    <name evidence="1" type="ORF">MTP16_03855</name>
</gene>
<accession>A0ABY4B6M2</accession>
<name>A0ABY4B6M2_9BACT</name>
<keyword evidence="2" id="KW-1185">Reference proteome</keyword>
<protein>
    <submittedName>
        <fullName evidence="1">Ferritin-like domain-containing protein</fullName>
    </submittedName>
</protein>